<dbReference type="RefSeq" id="WP_012075890.1">
    <property type="nucleotide sequence ID" value="NZ_CP020560.1"/>
</dbReference>
<sequence>MNEYLPTSTTNGLPHNLQRGERLASIGAGLVLAGFGLARGGLPGACKAVAGGLLVSRGLSGHCHVKGLLNEPREELQLLREEVQHLTRRLQRLQERQRDDSRPDAPLEADLSPNLP</sequence>
<proteinExistence type="predicted"/>
<feature type="region of interest" description="Disordered" evidence="1">
    <location>
        <begin position="92"/>
        <end position="116"/>
    </location>
</feature>
<feature type="compositionally biased region" description="Basic and acidic residues" evidence="1">
    <location>
        <begin position="92"/>
        <end position="105"/>
    </location>
</feature>
<protein>
    <submittedName>
        <fullName evidence="2">Uncharacterized protein</fullName>
    </submittedName>
</protein>
<reference evidence="2 3" key="1">
    <citation type="submission" date="2018-02" db="EMBL/GenBank/DDBJ databases">
        <title>FDA/CDC Antimicrobial Resistant Isolate Bank Genome Sequencing.</title>
        <authorList>
            <person name="Benahmed F.H."/>
            <person name="Lutgring J.D."/>
            <person name="Yoo B."/>
            <person name="Machado M."/>
            <person name="Brown A."/>
            <person name="McAllister G."/>
            <person name="Perry A."/>
            <person name="Halpin A.L."/>
            <person name="Vavikolanu K."/>
            <person name="Ott S."/>
            <person name="Zhao X."/>
            <person name="Tallon L.J."/>
            <person name="Sadzewicz L."/>
            <person name="Aluvathingal J."/>
            <person name="Nadendla S."/>
            <person name="Voskania-kordi A."/>
            <person name="Simonyan V."/>
            <person name="Patel J."/>
            <person name="Shawar R.M."/>
        </authorList>
    </citation>
    <scope>NUCLEOTIDE SEQUENCE [LARGE SCALE GENOMIC DNA]</scope>
    <source>
        <strain evidence="2 3">AR_0356</strain>
    </source>
</reference>
<dbReference type="EMBL" id="CP027169">
    <property type="protein sequence ID" value="AVK08671.1"/>
    <property type="molecule type" value="Genomic_DNA"/>
</dbReference>
<evidence type="ECO:0000313" key="2">
    <source>
        <dbReference type="EMBL" id="AVK08671.1"/>
    </source>
</evidence>
<evidence type="ECO:0000256" key="1">
    <source>
        <dbReference type="SAM" id="MobiDB-lite"/>
    </source>
</evidence>
<organism evidence="2 3">
    <name type="scientific">Pseudomonas paraeruginosa</name>
    <dbReference type="NCBI Taxonomy" id="2994495"/>
    <lineage>
        <taxon>Bacteria</taxon>
        <taxon>Pseudomonadati</taxon>
        <taxon>Pseudomonadota</taxon>
        <taxon>Gammaproteobacteria</taxon>
        <taxon>Pseudomonadales</taxon>
        <taxon>Pseudomonadaceae</taxon>
        <taxon>Pseudomonas</taxon>
    </lineage>
</organism>
<keyword evidence="3" id="KW-1185">Reference proteome</keyword>
<gene>
    <name evidence="2" type="ORF">CSB93_4364</name>
</gene>
<evidence type="ECO:0000313" key="3">
    <source>
        <dbReference type="Proteomes" id="UP000238390"/>
    </source>
</evidence>
<accession>A0A2R3J3A3</accession>
<dbReference type="Proteomes" id="UP000238390">
    <property type="component" value="Chromosome"/>
</dbReference>
<dbReference type="GeneID" id="77221272"/>
<name>A0A2R3J3A3_9PSED</name>
<dbReference type="AlphaFoldDB" id="A0A2R3J3A3"/>